<keyword evidence="2" id="KW-0472">Membrane</keyword>
<dbReference type="OrthoDB" id="196103at2759"/>
<name>A0A1Y2EZX6_9BASI</name>
<keyword evidence="2" id="KW-1133">Transmembrane helix</keyword>
<feature type="transmembrane region" description="Helical" evidence="2">
    <location>
        <begin position="175"/>
        <end position="194"/>
    </location>
</feature>
<sequence length="229" mass="25383">AVTTRPIAPLLPLFFASWFYWGYASTFLTLYFSVRARALASFLSAICGVIATTILGFFLDSQRISLRNRARYGALFTCTFFSGMLIWALVVQHDYTTNAPGKLDWEGFPRFGKGFGIYIMLNTAGNVLQNFLYWTVGSLGEGTSELTRFAGLLRGIESFGQCASFGINSSKFSPLYTVVINIVFWAVSAPLAWLSIRGIRREQVVGSETASSSEDTLPAEEEEKRPVEV</sequence>
<feature type="transmembrane region" description="Helical" evidence="2">
    <location>
        <begin position="71"/>
        <end position="90"/>
    </location>
</feature>
<feature type="region of interest" description="Disordered" evidence="1">
    <location>
        <begin position="207"/>
        <end position="229"/>
    </location>
</feature>
<dbReference type="AlphaFoldDB" id="A0A1Y2EZX6"/>
<evidence type="ECO:0000256" key="1">
    <source>
        <dbReference type="SAM" id="MobiDB-lite"/>
    </source>
</evidence>
<dbReference type="Proteomes" id="UP000193467">
    <property type="component" value="Unassembled WGS sequence"/>
</dbReference>
<accession>A0A1Y2EZX6</accession>
<dbReference type="InParanoid" id="A0A1Y2EZX6"/>
<feature type="transmembrane region" description="Helical" evidence="2">
    <location>
        <begin position="7"/>
        <end position="32"/>
    </location>
</feature>
<organism evidence="3 4">
    <name type="scientific">Leucosporidium creatinivorum</name>
    <dbReference type="NCBI Taxonomy" id="106004"/>
    <lineage>
        <taxon>Eukaryota</taxon>
        <taxon>Fungi</taxon>
        <taxon>Dikarya</taxon>
        <taxon>Basidiomycota</taxon>
        <taxon>Pucciniomycotina</taxon>
        <taxon>Microbotryomycetes</taxon>
        <taxon>Leucosporidiales</taxon>
        <taxon>Leucosporidium</taxon>
    </lineage>
</organism>
<feature type="non-terminal residue" evidence="3">
    <location>
        <position position="1"/>
    </location>
</feature>
<evidence type="ECO:0000313" key="4">
    <source>
        <dbReference type="Proteomes" id="UP000193467"/>
    </source>
</evidence>
<keyword evidence="2" id="KW-0812">Transmembrane</keyword>
<comment type="caution">
    <text evidence="3">The sequence shown here is derived from an EMBL/GenBank/DDBJ whole genome shotgun (WGS) entry which is preliminary data.</text>
</comment>
<gene>
    <name evidence="3" type="ORF">BCR35DRAFT_332575</name>
</gene>
<evidence type="ECO:0008006" key="5">
    <source>
        <dbReference type="Google" id="ProtNLM"/>
    </source>
</evidence>
<reference evidence="3 4" key="1">
    <citation type="submission" date="2016-07" db="EMBL/GenBank/DDBJ databases">
        <title>Pervasive Adenine N6-methylation of Active Genes in Fungi.</title>
        <authorList>
            <consortium name="DOE Joint Genome Institute"/>
            <person name="Mondo S.J."/>
            <person name="Dannebaum R.O."/>
            <person name="Kuo R.C."/>
            <person name="Labutti K."/>
            <person name="Haridas S."/>
            <person name="Kuo A."/>
            <person name="Salamov A."/>
            <person name="Ahrendt S.R."/>
            <person name="Lipzen A."/>
            <person name="Sullivan W."/>
            <person name="Andreopoulos W.B."/>
            <person name="Clum A."/>
            <person name="Lindquist E."/>
            <person name="Daum C."/>
            <person name="Ramamoorthy G.K."/>
            <person name="Gryganskyi A."/>
            <person name="Culley D."/>
            <person name="Magnuson J.K."/>
            <person name="James T.Y."/>
            <person name="O'Malley M.A."/>
            <person name="Stajich J.E."/>
            <person name="Spatafora J.W."/>
            <person name="Visel A."/>
            <person name="Grigoriev I.V."/>
        </authorList>
    </citation>
    <scope>NUCLEOTIDE SEQUENCE [LARGE SCALE GENOMIC DNA]</scope>
    <source>
        <strain evidence="3 4">62-1032</strain>
    </source>
</reference>
<dbReference type="EMBL" id="MCGR01000032">
    <property type="protein sequence ID" value="ORY77182.1"/>
    <property type="molecule type" value="Genomic_DNA"/>
</dbReference>
<evidence type="ECO:0000313" key="3">
    <source>
        <dbReference type="EMBL" id="ORY77182.1"/>
    </source>
</evidence>
<feature type="transmembrane region" description="Helical" evidence="2">
    <location>
        <begin position="38"/>
        <end position="59"/>
    </location>
</feature>
<protein>
    <recommendedName>
        <fullName evidence="5">DUF895 domain membrane protein</fullName>
    </recommendedName>
</protein>
<keyword evidence="4" id="KW-1185">Reference proteome</keyword>
<evidence type="ECO:0000256" key="2">
    <source>
        <dbReference type="SAM" id="Phobius"/>
    </source>
</evidence>
<proteinExistence type="predicted"/>